<keyword evidence="7" id="KW-1133">Transmembrane helix</keyword>
<sequence>MKKLEMIFLKNNWIKILMLIVIILFSSKYEVYGSEKKDILFISSYNPNFVTFNDQVLGIEDGMNNNVQLQIEYMDFRSFSDEENENNFYNLLKYKINNYKNFDAIILGDDKALRFGMKYRDELFSNIPIVFLGVGNMNDLNKAIDEYGMYGVGEIYDIEEILQLALKINKECKNIIFLDGSRVDNIEEDIFKNIDENMVNKYAKEYPDKNFSILYSEDIDEENLKSKLQSFTKDDIVICVYPYIFKNKIKITYKDLIALVPENVSDDVPFYGTLSYGIGNGFLGGKVVNHYTQGKEAGMIVNKLLNGETSKNISVVSNDINQYMFDYNKLKAIGIKESSLPEGSIIVNKPISFFKKYKDVIFPISLTIIGLIGIIVLLVLYSLHQKKYEKKILEAKIIAEDTSRSKNHFISNISHELRTPVAIIISANQLLKLKYKGNNFHKNDDVLDKLSIIDKNCYRLIRLVNNIIDVAKIDANFMKLNLENLNAIEFLEDLVMSVVPYAENKNIDIIFDTQEEEVIMALDKEKMERVVLNLLSNAIKFSNDGGDIFFNVYIENNELVFYVADNGIGINEEDLEKIFEKFIQVDETMTRKNEGSGIGLSLVKSFVEFHNGKICVESKPKQGSKFTVKLPIQTTEQHNINIDKNLDKDRTNDTISTKVEFSDIYF</sequence>
<accession>A0ABP2ARW0</accession>
<dbReference type="InterPro" id="IPR036890">
    <property type="entry name" value="HATPase_C_sf"/>
</dbReference>
<dbReference type="InterPro" id="IPR003594">
    <property type="entry name" value="HATPase_dom"/>
</dbReference>
<dbReference type="Proteomes" id="UP000095488">
    <property type="component" value="Unassembled WGS sequence"/>
</dbReference>
<dbReference type="GO" id="GO:0004673">
    <property type="term" value="F:protein histidine kinase activity"/>
    <property type="evidence" value="ECO:0007669"/>
    <property type="project" value="UniProtKB-EC"/>
</dbReference>
<dbReference type="PANTHER" id="PTHR43711:SF26">
    <property type="entry name" value="SENSOR HISTIDINE KINASE RCSC"/>
    <property type="match status" value="1"/>
</dbReference>
<keyword evidence="6" id="KW-0902">Two-component regulatory system</keyword>
<evidence type="ECO:0000256" key="2">
    <source>
        <dbReference type="ARBA" id="ARBA00012438"/>
    </source>
</evidence>
<evidence type="ECO:0000256" key="1">
    <source>
        <dbReference type="ARBA" id="ARBA00000085"/>
    </source>
</evidence>
<evidence type="ECO:0000256" key="3">
    <source>
        <dbReference type="ARBA" id="ARBA00022553"/>
    </source>
</evidence>
<dbReference type="InterPro" id="IPR005467">
    <property type="entry name" value="His_kinase_dom"/>
</dbReference>
<proteinExistence type="predicted"/>
<evidence type="ECO:0000313" key="10">
    <source>
        <dbReference type="Proteomes" id="UP000095488"/>
    </source>
</evidence>
<protein>
    <recommendedName>
        <fullName evidence="2">histidine kinase</fullName>
        <ecNumber evidence="2">2.7.13.3</ecNumber>
    </recommendedName>
</protein>
<keyword evidence="4 9" id="KW-0808">Transferase</keyword>
<dbReference type="SMART" id="SM00388">
    <property type="entry name" value="HisKA"/>
    <property type="match status" value="1"/>
</dbReference>
<reference evidence="9 10" key="1">
    <citation type="submission" date="2015-09" db="EMBL/GenBank/DDBJ databases">
        <authorList>
            <consortium name="Pathogen Informatics"/>
            <person name="Wu L."/>
            <person name="Ma J."/>
        </authorList>
    </citation>
    <scope>NUCLEOTIDE SEQUENCE [LARGE SCALE GENOMIC DNA]</scope>
    <source>
        <strain evidence="9 10">2789STDY5834858</strain>
    </source>
</reference>
<dbReference type="Pfam" id="PF02518">
    <property type="entry name" value="HATPase_c"/>
    <property type="match status" value="1"/>
</dbReference>
<evidence type="ECO:0000256" key="6">
    <source>
        <dbReference type="ARBA" id="ARBA00023012"/>
    </source>
</evidence>
<dbReference type="EC" id="2.7.13.3" evidence="2"/>
<keyword evidence="7" id="KW-0812">Transmembrane</keyword>
<evidence type="ECO:0000256" key="5">
    <source>
        <dbReference type="ARBA" id="ARBA00022777"/>
    </source>
</evidence>
<dbReference type="Pfam" id="PF00512">
    <property type="entry name" value="HisKA"/>
    <property type="match status" value="1"/>
</dbReference>
<dbReference type="InterPro" id="IPR036097">
    <property type="entry name" value="HisK_dim/P_sf"/>
</dbReference>
<dbReference type="Gene3D" id="1.10.287.130">
    <property type="match status" value="1"/>
</dbReference>
<comment type="catalytic activity">
    <reaction evidence="1">
        <text>ATP + protein L-histidine = ADP + protein N-phospho-L-histidine.</text>
        <dbReference type="EC" id="2.7.13.3"/>
    </reaction>
</comment>
<evidence type="ECO:0000256" key="4">
    <source>
        <dbReference type="ARBA" id="ARBA00022679"/>
    </source>
</evidence>
<dbReference type="PANTHER" id="PTHR43711">
    <property type="entry name" value="TWO-COMPONENT HISTIDINE KINASE"/>
    <property type="match status" value="1"/>
</dbReference>
<dbReference type="PROSITE" id="PS50109">
    <property type="entry name" value="HIS_KIN"/>
    <property type="match status" value="1"/>
</dbReference>
<keyword evidence="5" id="KW-0418">Kinase</keyword>
<organism evidence="9 10">
    <name type="scientific">Sarcina ventriculi</name>
    <name type="common">Clostridium ventriculi</name>
    <dbReference type="NCBI Taxonomy" id="1267"/>
    <lineage>
        <taxon>Bacteria</taxon>
        <taxon>Bacillati</taxon>
        <taxon>Bacillota</taxon>
        <taxon>Clostridia</taxon>
        <taxon>Eubacteriales</taxon>
        <taxon>Clostridiaceae</taxon>
        <taxon>Sarcina</taxon>
    </lineage>
</organism>
<feature type="transmembrane region" description="Helical" evidence="7">
    <location>
        <begin position="360"/>
        <end position="383"/>
    </location>
</feature>
<dbReference type="SUPFAM" id="SSF55874">
    <property type="entry name" value="ATPase domain of HSP90 chaperone/DNA topoisomerase II/histidine kinase"/>
    <property type="match status" value="1"/>
</dbReference>
<comment type="caution">
    <text evidence="9">The sequence shown here is derived from an EMBL/GenBank/DDBJ whole genome shotgun (WGS) entry which is preliminary data.</text>
</comment>
<dbReference type="InterPro" id="IPR003661">
    <property type="entry name" value="HisK_dim/P_dom"/>
</dbReference>
<dbReference type="SMART" id="SM00387">
    <property type="entry name" value="HATPase_c"/>
    <property type="match status" value="1"/>
</dbReference>
<gene>
    <name evidence="9" type="primary">kinB</name>
    <name evidence="9" type="ORF">ERS852473_01068</name>
</gene>
<dbReference type="CDD" id="cd00082">
    <property type="entry name" value="HisKA"/>
    <property type="match status" value="1"/>
</dbReference>
<feature type="domain" description="Histidine kinase" evidence="8">
    <location>
        <begin position="412"/>
        <end position="634"/>
    </location>
</feature>
<dbReference type="EMBL" id="CYZR01000003">
    <property type="protein sequence ID" value="CUN77737.1"/>
    <property type="molecule type" value="Genomic_DNA"/>
</dbReference>
<dbReference type="InterPro" id="IPR004358">
    <property type="entry name" value="Sig_transdc_His_kin-like_C"/>
</dbReference>
<dbReference type="SUPFAM" id="SSF47384">
    <property type="entry name" value="Homodimeric domain of signal transducing histidine kinase"/>
    <property type="match status" value="1"/>
</dbReference>
<dbReference type="PRINTS" id="PR00344">
    <property type="entry name" value="BCTRLSENSOR"/>
</dbReference>
<keyword evidence="7" id="KW-0472">Membrane</keyword>
<name>A0ABP2ARW0_SARVE</name>
<dbReference type="Gene3D" id="3.30.565.10">
    <property type="entry name" value="Histidine kinase-like ATPase, C-terminal domain"/>
    <property type="match status" value="1"/>
</dbReference>
<evidence type="ECO:0000259" key="8">
    <source>
        <dbReference type="PROSITE" id="PS50109"/>
    </source>
</evidence>
<evidence type="ECO:0000256" key="7">
    <source>
        <dbReference type="SAM" id="Phobius"/>
    </source>
</evidence>
<keyword evidence="3" id="KW-0597">Phosphoprotein</keyword>
<evidence type="ECO:0000313" key="9">
    <source>
        <dbReference type="EMBL" id="CUN77737.1"/>
    </source>
</evidence>
<dbReference type="InterPro" id="IPR050736">
    <property type="entry name" value="Sensor_HK_Regulatory"/>
</dbReference>
<keyword evidence="10" id="KW-1185">Reference proteome</keyword>
<dbReference type="Gene3D" id="3.40.50.2300">
    <property type="match status" value="2"/>
</dbReference>